<dbReference type="InterPro" id="IPR029058">
    <property type="entry name" value="AB_hydrolase_fold"/>
</dbReference>
<organism evidence="5 6">
    <name type="scientific">Psychroserpens ponticola</name>
    <dbReference type="NCBI Taxonomy" id="2932268"/>
    <lineage>
        <taxon>Bacteria</taxon>
        <taxon>Pseudomonadati</taxon>
        <taxon>Bacteroidota</taxon>
        <taxon>Flavobacteriia</taxon>
        <taxon>Flavobacteriales</taxon>
        <taxon>Flavobacteriaceae</taxon>
        <taxon>Psychroserpens</taxon>
    </lineage>
</organism>
<dbReference type="RefSeq" id="WP_249996846.1">
    <property type="nucleotide sequence ID" value="NZ_CP116221.1"/>
</dbReference>
<dbReference type="Proteomes" id="UP001202717">
    <property type="component" value="Chromosome"/>
</dbReference>
<accession>A0ABY7RVZ8</accession>
<evidence type="ECO:0000256" key="2">
    <source>
        <dbReference type="SAM" id="SignalP"/>
    </source>
</evidence>
<dbReference type="Pfam" id="PF05057">
    <property type="entry name" value="DUF676"/>
    <property type="match status" value="1"/>
</dbReference>
<dbReference type="EMBL" id="CP116221">
    <property type="protein sequence ID" value="WCO01114.1"/>
    <property type="molecule type" value="Genomic_DNA"/>
</dbReference>
<sequence length="1077" mass="120634">MKNFYLLVVFTLISNAINAQTKLDSMLVNVDKSTVTSGIIYERVTQFANLYNFNKPNYSNTADYKYLRQALNELHNASNQTRLISLQELENRIASTTQENHLDVAILNSTFQILNYNFENPNSGGLLLNETTQKFNQITNTPPFYSMQTSIVAPTKSIVKGHNAEFIFNENLFLENGENDIKTLTIDFGSITKTIISNGDFLAQNVIIPYNSSGTKELNCQITFNDNTTLITNGSFYFHYIPNTPSVNSLNGLCTASNTRTKDDYVIAEETFKGYKTNDPTIFPRIDYRIFYADESFHSDLNMYKPVIIIDGFDPGDKRKIQDCDCEEDPKCAAANLSNGVFDPNKHKSMVDFQAYDDENNENANILTKLRTLGYDVILVNQPTYETTNLDNNQQVTIDGGAYYIESNALALVALIKKIKLKLAEVNSDEEIAIVGPSMGGQISRYALSYMEKKYADTNDEDWNHNTGLWVSVDSPHLGANIPVGDQALIYLASSIGDSDSANDFYMNQLGSVAAKQQLIEFHRNVPSLHSINENNLNGKVASQGYSNDDGSLFYRTYYNNLEDNGLPNSHGYPQNLRKIALINGSLKGKTIGYNSEKVLNIRGFQRVDIDLPWPFGSINFKVHIASLESHFMPSFGSGYKRVARFKAGFRDFKLKSPNINSRDNMDIVPGGYFNAQNDIATSILGTSPIDGAGGSFWEFPGDNIIYWLSSSLGDSEFELRDFRPNHSFIPSFSAIAHKNPDQSWLNSLDYNLICSDETYFDSYFGHDENTQHTSFTKESAQWLFEELAGNEQTPYYPLDNTDLHGDSAFCLDEVRTFYFGTCKLPSQPTWFASLNLEILEIDNNNQSITVKALSNGNGHIIATIEDGRSFSKNIFIGVPDVLSVEKINKIKTGLSDPIATFNSCDDIAIKLNMQPSNNEVSEVEWQQVSTNFTWSVSNNEFAIISPQCNGKIQFKVRMRNNCGWSRWKTINFDIKHCTKKCNKIDAEGSITSNNFVIYPVPADTVLNVKLANQSAGLLQYGEGLVIKLFTSSGWMVYEANAIATLTTINVSSLASGVYTLVLNYEGVIETHQIIIQ</sequence>
<proteinExistence type="predicted"/>
<feature type="domain" description="Secretion system C-terminal sorting" evidence="4">
    <location>
        <begin position="998"/>
        <end position="1076"/>
    </location>
</feature>
<feature type="chain" id="PRO_5047391288" evidence="2">
    <location>
        <begin position="22"/>
        <end position="1077"/>
    </location>
</feature>
<feature type="signal peptide" evidence="2">
    <location>
        <begin position="1"/>
        <end position="21"/>
    </location>
</feature>
<dbReference type="InterPro" id="IPR026444">
    <property type="entry name" value="Secre_tail"/>
</dbReference>
<dbReference type="NCBIfam" id="TIGR04183">
    <property type="entry name" value="Por_Secre_tail"/>
    <property type="match status" value="1"/>
</dbReference>
<evidence type="ECO:0000313" key="6">
    <source>
        <dbReference type="Proteomes" id="UP001202717"/>
    </source>
</evidence>
<reference evidence="5 6" key="1">
    <citation type="submission" date="2023-01" db="EMBL/GenBank/DDBJ databases">
        <title>Psychroserpens ponticola sp. nov., isolated from seawater.</title>
        <authorList>
            <person name="Kristyanto S."/>
            <person name="Jung J."/>
            <person name="Kim J.M."/>
            <person name="Jeon C.O."/>
        </authorList>
    </citation>
    <scope>NUCLEOTIDE SEQUENCE [LARGE SCALE GENOMIC DNA]</scope>
    <source>
        <strain evidence="5 6">MSW6</strain>
    </source>
</reference>
<dbReference type="SUPFAM" id="SSF53474">
    <property type="entry name" value="alpha/beta-Hydrolases"/>
    <property type="match status" value="1"/>
</dbReference>
<dbReference type="Gene3D" id="3.40.50.1820">
    <property type="entry name" value="alpha/beta hydrolase"/>
    <property type="match status" value="1"/>
</dbReference>
<evidence type="ECO:0000259" key="3">
    <source>
        <dbReference type="Pfam" id="PF05057"/>
    </source>
</evidence>
<dbReference type="Pfam" id="PF18962">
    <property type="entry name" value="Por_Secre_tail"/>
    <property type="match status" value="1"/>
</dbReference>
<feature type="domain" description="DUF676" evidence="3">
    <location>
        <begin position="419"/>
        <end position="481"/>
    </location>
</feature>
<evidence type="ECO:0000259" key="4">
    <source>
        <dbReference type="Pfam" id="PF18962"/>
    </source>
</evidence>
<evidence type="ECO:0000313" key="5">
    <source>
        <dbReference type="EMBL" id="WCO01114.1"/>
    </source>
</evidence>
<protein>
    <submittedName>
        <fullName evidence="5">T9SS type A sorting domain-containing protein</fullName>
    </submittedName>
</protein>
<dbReference type="InterPro" id="IPR007751">
    <property type="entry name" value="DUF676_lipase-like"/>
</dbReference>
<keyword evidence="1 2" id="KW-0732">Signal</keyword>
<evidence type="ECO:0000256" key="1">
    <source>
        <dbReference type="ARBA" id="ARBA00022729"/>
    </source>
</evidence>
<gene>
    <name evidence="5" type="ORF">MUN68_013700</name>
</gene>
<keyword evidence="6" id="KW-1185">Reference proteome</keyword>
<name>A0ABY7RVZ8_9FLAO</name>